<gene>
    <name evidence="2" type="ORF">HJG44_07645</name>
</gene>
<dbReference type="Gene3D" id="6.20.20.10">
    <property type="match status" value="1"/>
</dbReference>
<feature type="region of interest" description="Disordered" evidence="1">
    <location>
        <begin position="1"/>
        <end position="36"/>
    </location>
</feature>
<dbReference type="AlphaFoldDB" id="A0A849I8E5"/>
<protein>
    <recommendedName>
        <fullName evidence="4">Molecular chaperone DnaJ</fullName>
    </recommendedName>
</protein>
<name>A0A849I8E5_9HYPH</name>
<dbReference type="RefSeq" id="WP_171217754.1">
    <property type="nucleotide sequence ID" value="NZ_JABEPP010000002.1"/>
</dbReference>
<evidence type="ECO:0000313" key="3">
    <source>
        <dbReference type="Proteomes" id="UP000564885"/>
    </source>
</evidence>
<accession>A0A849I8E5</accession>
<dbReference type="SUPFAM" id="SSF57938">
    <property type="entry name" value="DnaJ/Hsp40 cysteine-rich domain"/>
    <property type="match status" value="1"/>
</dbReference>
<proteinExistence type="predicted"/>
<dbReference type="Proteomes" id="UP000564885">
    <property type="component" value="Unassembled WGS sequence"/>
</dbReference>
<evidence type="ECO:0000313" key="2">
    <source>
        <dbReference type="EMBL" id="NNM72267.1"/>
    </source>
</evidence>
<keyword evidence="3" id="KW-1185">Reference proteome</keyword>
<evidence type="ECO:0000256" key="1">
    <source>
        <dbReference type="SAM" id="MobiDB-lite"/>
    </source>
</evidence>
<sequence length="64" mass="5848">MANSARGGTPTGTGGLNPGDDAKPGTPGSGENTCPACGGSGRVENAPCQECGGTGVVTEGIGGG</sequence>
<reference evidence="2 3" key="1">
    <citation type="submission" date="2020-04" db="EMBL/GenBank/DDBJ databases">
        <title>Enterovirga sp. isolate from soil.</title>
        <authorList>
            <person name="Chea S."/>
            <person name="Kim D.-U."/>
        </authorList>
    </citation>
    <scope>NUCLEOTIDE SEQUENCE [LARGE SCALE GENOMIC DNA]</scope>
    <source>
        <strain evidence="2 3">DB1703</strain>
    </source>
</reference>
<dbReference type="EMBL" id="JABEPP010000002">
    <property type="protein sequence ID" value="NNM72267.1"/>
    <property type="molecule type" value="Genomic_DNA"/>
</dbReference>
<evidence type="ECO:0008006" key="4">
    <source>
        <dbReference type="Google" id="ProtNLM"/>
    </source>
</evidence>
<organism evidence="2 3">
    <name type="scientific">Enterovirga aerilata</name>
    <dbReference type="NCBI Taxonomy" id="2730920"/>
    <lineage>
        <taxon>Bacteria</taxon>
        <taxon>Pseudomonadati</taxon>
        <taxon>Pseudomonadota</taxon>
        <taxon>Alphaproteobacteria</taxon>
        <taxon>Hyphomicrobiales</taxon>
        <taxon>Methylobacteriaceae</taxon>
        <taxon>Enterovirga</taxon>
    </lineage>
</organism>
<dbReference type="InterPro" id="IPR036410">
    <property type="entry name" value="HSP_DnaJ_Cys-rich_dom_sf"/>
</dbReference>
<comment type="caution">
    <text evidence="2">The sequence shown here is derived from an EMBL/GenBank/DDBJ whole genome shotgun (WGS) entry which is preliminary data.</text>
</comment>